<keyword evidence="1" id="KW-0812">Transmembrane</keyword>
<sequence length="233" mass="26190">MSISKRWLLFFCGLFFVALGISCIVKSMLGTAPISSTPYIFSLRYPISLGGFTFIVNMLFLLAQILILRRQFQYIQLLQIPITGIFGCFIDLTMYLLNIVTPELYISKFIILLVGTSILALGVALEIIGNVVTLPGEGIVNAIATHWHFEFGNTKTCFDTSIVLIAGILSWFYFGEVHGIREGTLISAFITGSIARFFIKHLSYIDKSGSRIFHLPFTTFPDDVEKNHSYQYN</sequence>
<evidence type="ECO:0000313" key="3">
    <source>
        <dbReference type="Proteomes" id="UP000216752"/>
    </source>
</evidence>
<accession>A0ABZ3IFP1</accession>
<proteinExistence type="predicted"/>
<dbReference type="Pfam" id="PF19700">
    <property type="entry name" value="DUF6198"/>
    <property type="match status" value="1"/>
</dbReference>
<feature type="transmembrane region" description="Helical" evidence="1">
    <location>
        <begin position="109"/>
        <end position="135"/>
    </location>
</feature>
<dbReference type="EMBL" id="CP155573">
    <property type="protein sequence ID" value="XFO64486.1"/>
    <property type="molecule type" value="Genomic_DNA"/>
</dbReference>
<dbReference type="Proteomes" id="UP000216752">
    <property type="component" value="Chromosome"/>
</dbReference>
<dbReference type="InterPro" id="IPR038750">
    <property type="entry name" value="YczE/YyaS-like"/>
</dbReference>
<feature type="transmembrane region" description="Helical" evidence="1">
    <location>
        <begin position="156"/>
        <end position="174"/>
    </location>
</feature>
<dbReference type="PANTHER" id="PTHR40078">
    <property type="entry name" value="INTEGRAL MEMBRANE PROTEIN-RELATED"/>
    <property type="match status" value="1"/>
</dbReference>
<evidence type="ECO:0000313" key="2">
    <source>
        <dbReference type="EMBL" id="XFO64486.1"/>
    </source>
</evidence>
<evidence type="ECO:0008006" key="4">
    <source>
        <dbReference type="Google" id="ProtNLM"/>
    </source>
</evidence>
<dbReference type="PANTHER" id="PTHR40078:SF1">
    <property type="entry name" value="INTEGRAL MEMBRANE PROTEIN"/>
    <property type="match status" value="1"/>
</dbReference>
<reference evidence="2" key="1">
    <citation type="submission" date="2024-05" db="EMBL/GenBank/DDBJ databases">
        <title>Isolation and characterization of Sporomusa carbonis sp. nov., a carboxydotrophic hydrogenogen in the genus of Sporomusa isolated from a charcoal burning pile.</title>
        <authorList>
            <person name="Boeer T."/>
            <person name="Rosenbaum F."/>
            <person name="Eysell L."/>
            <person name="Mueller V."/>
            <person name="Daniel R."/>
            <person name="Poehlein A."/>
        </authorList>
    </citation>
    <scope>NUCLEOTIDE SEQUENCE [LARGE SCALE GENOMIC DNA]</scope>
    <source>
        <strain evidence="2">DSM 10669</strain>
    </source>
</reference>
<feature type="transmembrane region" description="Helical" evidence="1">
    <location>
        <begin position="47"/>
        <end position="68"/>
    </location>
</feature>
<evidence type="ECO:0000256" key="1">
    <source>
        <dbReference type="SAM" id="Phobius"/>
    </source>
</evidence>
<feature type="transmembrane region" description="Helical" evidence="1">
    <location>
        <begin position="80"/>
        <end position="97"/>
    </location>
</feature>
<dbReference type="RefSeq" id="WP_094605767.1">
    <property type="nucleotide sequence ID" value="NZ_CP155573.1"/>
</dbReference>
<keyword evidence="1" id="KW-1133">Transmembrane helix</keyword>
<feature type="transmembrane region" description="Helical" evidence="1">
    <location>
        <begin position="180"/>
        <end position="199"/>
    </location>
</feature>
<gene>
    <name evidence="2" type="ORF">SPSIL_005880</name>
</gene>
<name>A0ABZ3IFP1_9FIRM</name>
<keyword evidence="3" id="KW-1185">Reference proteome</keyword>
<organism evidence="2 3">
    <name type="scientific">Sporomusa silvacetica DSM 10669</name>
    <dbReference type="NCBI Taxonomy" id="1123289"/>
    <lineage>
        <taxon>Bacteria</taxon>
        <taxon>Bacillati</taxon>
        <taxon>Bacillota</taxon>
        <taxon>Negativicutes</taxon>
        <taxon>Selenomonadales</taxon>
        <taxon>Sporomusaceae</taxon>
        <taxon>Sporomusa</taxon>
    </lineage>
</organism>
<protein>
    <recommendedName>
        <fullName evidence="4">YitT family protein</fullName>
    </recommendedName>
</protein>
<keyword evidence="1" id="KW-0472">Membrane</keyword>
<dbReference type="PROSITE" id="PS51257">
    <property type="entry name" value="PROKAR_LIPOPROTEIN"/>
    <property type="match status" value="1"/>
</dbReference>